<sequence length="42" mass="4970">MRVEMGKKIVPSISCYKEKKIVKVNVIINLFYCKDYVILYSL</sequence>
<dbReference type="EMBL" id="SNRY01000419">
    <property type="protein sequence ID" value="KAA6340978.1"/>
    <property type="molecule type" value="Genomic_DNA"/>
</dbReference>
<comment type="caution">
    <text evidence="1">The sequence shown here is derived from an EMBL/GenBank/DDBJ whole genome shotgun (WGS) entry which is preliminary data.</text>
</comment>
<protein>
    <submittedName>
        <fullName evidence="1">Uncharacterized protein</fullName>
    </submittedName>
</protein>
<dbReference type="AlphaFoldDB" id="A0A5J4S582"/>
<proteinExistence type="predicted"/>
<name>A0A5J4S582_9ZZZZ</name>
<reference evidence="1" key="1">
    <citation type="submission" date="2019-03" db="EMBL/GenBank/DDBJ databases">
        <title>Single cell metagenomics reveals metabolic interactions within the superorganism composed of flagellate Streblomastix strix and complex community of Bacteroidetes bacteria on its surface.</title>
        <authorList>
            <person name="Treitli S.C."/>
            <person name="Kolisko M."/>
            <person name="Husnik F."/>
            <person name="Keeling P."/>
            <person name="Hampl V."/>
        </authorList>
    </citation>
    <scope>NUCLEOTIDE SEQUENCE</scope>
    <source>
        <strain evidence="1">STM</strain>
    </source>
</reference>
<accession>A0A5J4S582</accession>
<evidence type="ECO:0000313" key="1">
    <source>
        <dbReference type="EMBL" id="KAA6340978.1"/>
    </source>
</evidence>
<gene>
    <name evidence="1" type="ORF">EZS27_011174</name>
</gene>
<organism evidence="1">
    <name type="scientific">termite gut metagenome</name>
    <dbReference type="NCBI Taxonomy" id="433724"/>
    <lineage>
        <taxon>unclassified sequences</taxon>
        <taxon>metagenomes</taxon>
        <taxon>organismal metagenomes</taxon>
    </lineage>
</organism>